<sequence>MGASDRTAVLKSVSKEKVLAWATDRGELKDIRVLLSSLQEVSSLWSDRVDLGRLMTDADVKRNYRKAILIFHPDKAATHMPEHQEIFHFLHKAYEVYSRKN</sequence>
<dbReference type="Pfam" id="PF00226">
    <property type="entry name" value="DnaJ"/>
    <property type="match status" value="1"/>
</dbReference>
<dbReference type="CDD" id="cd06257">
    <property type="entry name" value="DnaJ"/>
    <property type="match status" value="1"/>
</dbReference>
<dbReference type="VEuPathDB" id="CryptoDB:GNI_135080"/>
<dbReference type="SUPFAM" id="SSF46565">
    <property type="entry name" value="Chaperone J-domain"/>
    <property type="match status" value="1"/>
</dbReference>
<gene>
    <name evidence="2" type="ORF">GNI_135080</name>
</gene>
<dbReference type="PROSITE" id="PS50076">
    <property type="entry name" value="DNAJ_2"/>
    <property type="match status" value="1"/>
</dbReference>
<evidence type="ECO:0000313" key="2">
    <source>
        <dbReference type="EMBL" id="EZG46110.1"/>
    </source>
</evidence>
<organism evidence="2 3">
    <name type="scientific">Gregarina niphandrodes</name>
    <name type="common">Septate eugregarine</name>
    <dbReference type="NCBI Taxonomy" id="110365"/>
    <lineage>
        <taxon>Eukaryota</taxon>
        <taxon>Sar</taxon>
        <taxon>Alveolata</taxon>
        <taxon>Apicomplexa</taxon>
        <taxon>Conoidasida</taxon>
        <taxon>Gregarinasina</taxon>
        <taxon>Eugregarinorida</taxon>
        <taxon>Gregarinidae</taxon>
        <taxon>Gregarina</taxon>
    </lineage>
</organism>
<keyword evidence="3" id="KW-1185">Reference proteome</keyword>
<dbReference type="RefSeq" id="XP_011132366.1">
    <property type="nucleotide sequence ID" value="XM_011134064.1"/>
</dbReference>
<dbReference type="AlphaFoldDB" id="A0A023B1J6"/>
<dbReference type="InterPro" id="IPR001623">
    <property type="entry name" value="DnaJ_domain"/>
</dbReference>
<dbReference type="Proteomes" id="UP000019763">
    <property type="component" value="Unassembled WGS sequence"/>
</dbReference>
<name>A0A023B1J6_GRENI</name>
<protein>
    <submittedName>
        <fullName evidence="2">DnaJ domain protein</fullName>
    </submittedName>
</protein>
<evidence type="ECO:0000259" key="1">
    <source>
        <dbReference type="PROSITE" id="PS50076"/>
    </source>
</evidence>
<feature type="domain" description="J" evidence="1">
    <location>
        <begin position="44"/>
        <end position="101"/>
    </location>
</feature>
<dbReference type="Gene3D" id="1.10.287.110">
    <property type="entry name" value="DnaJ domain"/>
    <property type="match status" value="1"/>
</dbReference>
<dbReference type="EMBL" id="AFNH02001000">
    <property type="protein sequence ID" value="EZG46110.1"/>
    <property type="molecule type" value="Genomic_DNA"/>
</dbReference>
<proteinExistence type="predicted"/>
<dbReference type="InterPro" id="IPR036869">
    <property type="entry name" value="J_dom_sf"/>
</dbReference>
<comment type="caution">
    <text evidence="2">The sequence shown here is derived from an EMBL/GenBank/DDBJ whole genome shotgun (WGS) entry which is preliminary data.</text>
</comment>
<dbReference type="GeneID" id="22914790"/>
<reference evidence="2" key="1">
    <citation type="submission" date="2013-12" db="EMBL/GenBank/DDBJ databases">
        <authorList>
            <person name="Omoto C.K."/>
            <person name="Sibley D."/>
            <person name="Venepally P."/>
            <person name="Hadjithomas M."/>
            <person name="Karamycheva S."/>
            <person name="Brunk B."/>
            <person name="Roos D."/>
            <person name="Caler E."/>
            <person name="Lorenzi H."/>
        </authorList>
    </citation>
    <scope>NUCLEOTIDE SEQUENCE</scope>
</reference>
<evidence type="ECO:0000313" key="3">
    <source>
        <dbReference type="Proteomes" id="UP000019763"/>
    </source>
</evidence>
<accession>A0A023B1J6</accession>
<dbReference type="OrthoDB" id="1717591at2759"/>